<keyword evidence="3" id="KW-1003">Cell membrane</keyword>
<feature type="domain" description="Tripartite ATP-independent periplasmic transporters DctQ component" evidence="10">
    <location>
        <begin position="107"/>
        <end position="240"/>
    </location>
</feature>
<feature type="transmembrane region" description="Helical" evidence="9">
    <location>
        <begin position="211"/>
        <end position="230"/>
    </location>
</feature>
<comment type="subcellular location">
    <subcellularLocation>
        <location evidence="1 9">Cell inner membrane</location>
        <topology evidence="1 9">Multi-pass membrane protein</topology>
    </subcellularLocation>
</comment>
<keyword evidence="4 9" id="KW-0997">Cell inner membrane</keyword>
<dbReference type="InterPro" id="IPR055348">
    <property type="entry name" value="DctQ"/>
</dbReference>
<evidence type="ECO:0000313" key="12">
    <source>
        <dbReference type="Proteomes" id="UP000308054"/>
    </source>
</evidence>
<organism evidence="11 12">
    <name type="scientific">Marinicauda algicola</name>
    <dbReference type="NCBI Taxonomy" id="2029849"/>
    <lineage>
        <taxon>Bacteria</taxon>
        <taxon>Pseudomonadati</taxon>
        <taxon>Pseudomonadota</taxon>
        <taxon>Alphaproteobacteria</taxon>
        <taxon>Maricaulales</taxon>
        <taxon>Maricaulaceae</taxon>
        <taxon>Marinicauda</taxon>
    </lineage>
</organism>
<dbReference type="RefSeq" id="WP_135996708.1">
    <property type="nucleotide sequence ID" value="NZ_CP071057.1"/>
</dbReference>
<accession>A0A4S2GXQ9</accession>
<reference evidence="11 12" key="1">
    <citation type="journal article" date="2017" name="Int. J. Syst. Evol. Microbiol.">
        <title>Marinicauda algicola sp. nov., isolated from a marine red alga Rhodosorus marinus.</title>
        <authorList>
            <person name="Jeong S.E."/>
            <person name="Jeon S.H."/>
            <person name="Chun B.H."/>
            <person name="Kim D.W."/>
            <person name="Jeon C.O."/>
        </authorList>
    </citation>
    <scope>NUCLEOTIDE SEQUENCE [LARGE SCALE GENOMIC DNA]</scope>
    <source>
        <strain evidence="11 12">JCM 31718</strain>
    </source>
</reference>
<comment type="similarity">
    <text evidence="8 9">Belongs to the TRAP transporter small permease family.</text>
</comment>
<dbReference type="PANTHER" id="PTHR35011">
    <property type="entry name" value="2,3-DIKETO-L-GULONATE TRAP TRANSPORTER SMALL PERMEASE PROTEIN YIAM"/>
    <property type="match status" value="1"/>
</dbReference>
<evidence type="ECO:0000256" key="4">
    <source>
        <dbReference type="ARBA" id="ARBA00022519"/>
    </source>
</evidence>
<keyword evidence="2 9" id="KW-0813">Transport</keyword>
<evidence type="ECO:0000256" key="5">
    <source>
        <dbReference type="ARBA" id="ARBA00022692"/>
    </source>
</evidence>
<evidence type="ECO:0000256" key="7">
    <source>
        <dbReference type="ARBA" id="ARBA00023136"/>
    </source>
</evidence>
<keyword evidence="5 9" id="KW-0812">Transmembrane</keyword>
<dbReference type="GO" id="GO:0005886">
    <property type="term" value="C:plasma membrane"/>
    <property type="evidence" value="ECO:0007669"/>
    <property type="project" value="UniProtKB-SubCell"/>
</dbReference>
<protein>
    <recommendedName>
        <fullName evidence="9">TRAP transporter small permease protein</fullName>
    </recommendedName>
</protein>
<evidence type="ECO:0000256" key="3">
    <source>
        <dbReference type="ARBA" id="ARBA00022475"/>
    </source>
</evidence>
<dbReference type="Pfam" id="PF04290">
    <property type="entry name" value="DctQ"/>
    <property type="match status" value="1"/>
</dbReference>
<feature type="transmembrane region" description="Helical" evidence="9">
    <location>
        <begin position="102"/>
        <end position="121"/>
    </location>
</feature>
<comment type="function">
    <text evidence="9">Part of the tripartite ATP-independent periplasmic (TRAP) transport system.</text>
</comment>
<dbReference type="GO" id="GO:0022857">
    <property type="term" value="F:transmembrane transporter activity"/>
    <property type="evidence" value="ECO:0007669"/>
    <property type="project" value="UniProtKB-UniRule"/>
</dbReference>
<dbReference type="PANTHER" id="PTHR35011:SF4">
    <property type="entry name" value="SLL1102 PROTEIN"/>
    <property type="match status" value="1"/>
</dbReference>
<comment type="caution">
    <text evidence="9">Lacks conserved residue(s) required for the propagation of feature annotation.</text>
</comment>
<evidence type="ECO:0000313" key="11">
    <source>
        <dbReference type="EMBL" id="TGY87843.1"/>
    </source>
</evidence>
<dbReference type="EMBL" id="SRXW01000004">
    <property type="protein sequence ID" value="TGY87843.1"/>
    <property type="molecule type" value="Genomic_DNA"/>
</dbReference>
<feature type="transmembrane region" description="Helical" evidence="9">
    <location>
        <begin position="47"/>
        <end position="69"/>
    </location>
</feature>
<evidence type="ECO:0000256" key="9">
    <source>
        <dbReference type="RuleBase" id="RU369079"/>
    </source>
</evidence>
<keyword evidence="6 9" id="KW-1133">Transmembrane helix</keyword>
<dbReference type="InterPro" id="IPR007387">
    <property type="entry name" value="TRAP_DctQ"/>
</dbReference>
<comment type="subunit">
    <text evidence="9">The complex comprises the extracytoplasmic solute receptor protein and the two transmembrane proteins.</text>
</comment>
<sequence>MRAGDWLLFSIVAASLALIGIDGASGGAVQAALQTHLSSTGQSAGRWLLRAGLVLSPLLLLPLIAALWARISPLPDAIAALLDRSARAIDAISETLADAVRWLALALVLITVTVVIQRYVFGASSTKLQESVIYFHALLFLLSSASTLLHGGHVRVDIVYTRLSQAGKAWTDLAGYYLALVPMCVLILMTSRSYVGGAWRILERSRESDGLPLVFLLKTAIPVFAVMMILQGLSMAARAALTLSGREAPATGQRAEREL</sequence>
<dbReference type="OrthoDB" id="9794346at2"/>
<keyword evidence="12" id="KW-1185">Reference proteome</keyword>
<keyword evidence="7 9" id="KW-0472">Membrane</keyword>
<evidence type="ECO:0000256" key="2">
    <source>
        <dbReference type="ARBA" id="ARBA00022448"/>
    </source>
</evidence>
<evidence type="ECO:0000259" key="10">
    <source>
        <dbReference type="Pfam" id="PF04290"/>
    </source>
</evidence>
<name>A0A4S2GXQ9_9PROT</name>
<evidence type="ECO:0000256" key="1">
    <source>
        <dbReference type="ARBA" id="ARBA00004429"/>
    </source>
</evidence>
<dbReference type="Proteomes" id="UP000308054">
    <property type="component" value="Unassembled WGS sequence"/>
</dbReference>
<gene>
    <name evidence="11" type="ORF">E5163_13065</name>
</gene>
<evidence type="ECO:0000256" key="8">
    <source>
        <dbReference type="ARBA" id="ARBA00038436"/>
    </source>
</evidence>
<evidence type="ECO:0000256" key="6">
    <source>
        <dbReference type="ARBA" id="ARBA00022989"/>
    </source>
</evidence>
<feature type="transmembrane region" description="Helical" evidence="9">
    <location>
        <begin position="133"/>
        <end position="152"/>
    </location>
</feature>
<comment type="caution">
    <text evidence="11">The sequence shown here is derived from an EMBL/GenBank/DDBJ whole genome shotgun (WGS) entry which is preliminary data.</text>
</comment>
<feature type="transmembrane region" description="Helical" evidence="9">
    <location>
        <begin position="173"/>
        <end position="191"/>
    </location>
</feature>
<proteinExistence type="inferred from homology"/>
<dbReference type="AlphaFoldDB" id="A0A4S2GXQ9"/>